<keyword evidence="6" id="KW-1185">Reference proteome</keyword>
<comment type="caution">
    <text evidence="3">The sequence shown here is derived from an EMBL/GenBank/DDBJ whole genome shotgun (WGS) entry which is preliminary data.</text>
</comment>
<dbReference type="RefSeq" id="WP_006295559.1">
    <property type="nucleotide sequence ID" value="NZ_ABXB03000004.1"/>
</dbReference>
<name>D1NW55_9BIFI</name>
<keyword evidence="2" id="KW-0812">Transmembrane</keyword>
<feature type="transmembrane region" description="Helical" evidence="2">
    <location>
        <begin position="63"/>
        <end position="80"/>
    </location>
</feature>
<dbReference type="EMBL" id="ABXB03000004">
    <property type="protein sequence ID" value="EFA22341.1"/>
    <property type="molecule type" value="Genomic_DNA"/>
</dbReference>
<organism evidence="3 5">
    <name type="scientific">Bifidobacterium gallicum DSM 20093 = LMG 11596</name>
    <dbReference type="NCBI Taxonomy" id="561180"/>
    <lineage>
        <taxon>Bacteria</taxon>
        <taxon>Bacillati</taxon>
        <taxon>Actinomycetota</taxon>
        <taxon>Actinomycetes</taxon>
        <taxon>Bifidobacteriales</taxon>
        <taxon>Bifidobacteriaceae</taxon>
        <taxon>Bifidobacterium</taxon>
    </lineage>
</organism>
<keyword evidence="2" id="KW-0472">Membrane</keyword>
<sequence>MANKNRRGNAGRMSNASTPNEYKQRRAHAQQLREMESRGELPYQQEQREAEAQATKRPRASKSTLVVLVIGVVGLVLNSIGKMWALPGFILCCISFVAGCINIVLEYRKKKNGVTRWAWGAVAVAMFASLVSAMGVNWSQL</sequence>
<proteinExistence type="predicted"/>
<evidence type="ECO:0000313" key="4">
    <source>
        <dbReference type="EMBL" id="KFI60054.1"/>
    </source>
</evidence>
<gene>
    <name evidence="4" type="ORF">BGLCM_0074</name>
    <name evidence="3" type="ORF">BIFGAL_04102</name>
</gene>
<keyword evidence="2" id="KW-1133">Transmembrane helix</keyword>
<dbReference type="EMBL" id="JGYW01000001">
    <property type="protein sequence ID" value="KFI60054.1"/>
    <property type="molecule type" value="Genomic_DNA"/>
</dbReference>
<feature type="transmembrane region" description="Helical" evidence="2">
    <location>
        <begin position="117"/>
        <end position="138"/>
    </location>
</feature>
<evidence type="ECO:0000313" key="3">
    <source>
        <dbReference type="EMBL" id="EFA22341.1"/>
    </source>
</evidence>
<feature type="region of interest" description="Disordered" evidence="1">
    <location>
        <begin position="1"/>
        <end position="61"/>
    </location>
</feature>
<reference evidence="4 6" key="2">
    <citation type="submission" date="2014-03" db="EMBL/GenBank/DDBJ databases">
        <title>Genomics of Bifidobacteria.</title>
        <authorList>
            <person name="Ventura M."/>
            <person name="Milani C."/>
            <person name="Lugli G.A."/>
        </authorList>
    </citation>
    <scope>NUCLEOTIDE SEQUENCE [LARGE SCALE GENOMIC DNA]</scope>
    <source>
        <strain evidence="4 6">LMG 11596</strain>
    </source>
</reference>
<dbReference type="AlphaFoldDB" id="D1NW55"/>
<evidence type="ECO:0000256" key="2">
    <source>
        <dbReference type="SAM" id="Phobius"/>
    </source>
</evidence>
<dbReference type="Proteomes" id="UP000029074">
    <property type="component" value="Unassembled WGS sequence"/>
</dbReference>
<reference evidence="3 5" key="1">
    <citation type="submission" date="2009-11" db="EMBL/GenBank/DDBJ databases">
        <authorList>
            <person name="Weinstock G."/>
            <person name="Sodergren E."/>
            <person name="Clifton S."/>
            <person name="Fulton L."/>
            <person name="Fulton B."/>
            <person name="Courtney L."/>
            <person name="Fronick C."/>
            <person name="Harrison M."/>
            <person name="Strong C."/>
            <person name="Farmer C."/>
            <person name="Delahaunty K."/>
            <person name="Markovic C."/>
            <person name="Hall O."/>
            <person name="Minx P."/>
            <person name="Tomlinson C."/>
            <person name="Mitreva M."/>
            <person name="Nelson J."/>
            <person name="Hou S."/>
            <person name="Wollam A."/>
            <person name="Pepin K.H."/>
            <person name="Johnson M."/>
            <person name="Bhonagiri V."/>
            <person name="Nash W.E."/>
            <person name="Warren W."/>
            <person name="Chinwalla A."/>
            <person name="Mardis E.R."/>
            <person name="Wilson R.K."/>
        </authorList>
    </citation>
    <scope>NUCLEOTIDE SEQUENCE [LARGE SCALE GENOMIC DNA]</scope>
    <source>
        <strain evidence="3 5">DSM 20093</strain>
    </source>
</reference>
<dbReference type="STRING" id="561180.BIFGAL_04102"/>
<accession>D1NW55</accession>
<evidence type="ECO:0000313" key="5">
    <source>
        <dbReference type="Proteomes" id="UP000003656"/>
    </source>
</evidence>
<feature type="transmembrane region" description="Helical" evidence="2">
    <location>
        <begin position="86"/>
        <end position="105"/>
    </location>
</feature>
<evidence type="ECO:0000256" key="1">
    <source>
        <dbReference type="SAM" id="MobiDB-lite"/>
    </source>
</evidence>
<protein>
    <submittedName>
        <fullName evidence="3">Uncharacterized protein</fullName>
    </submittedName>
</protein>
<dbReference type="Proteomes" id="UP000003656">
    <property type="component" value="Unassembled WGS sequence"/>
</dbReference>
<evidence type="ECO:0000313" key="6">
    <source>
        <dbReference type="Proteomes" id="UP000029074"/>
    </source>
</evidence>
<feature type="compositionally biased region" description="Polar residues" evidence="1">
    <location>
        <begin position="12"/>
        <end position="21"/>
    </location>
</feature>